<proteinExistence type="predicted"/>
<dbReference type="OrthoDB" id="9124490at2"/>
<feature type="transmembrane region" description="Helical" evidence="8">
    <location>
        <begin position="289"/>
        <end position="307"/>
    </location>
</feature>
<evidence type="ECO:0000256" key="6">
    <source>
        <dbReference type="ARBA" id="ARBA00022989"/>
    </source>
</evidence>
<dbReference type="GO" id="GO:0010041">
    <property type="term" value="P:response to iron(III) ion"/>
    <property type="evidence" value="ECO:0007669"/>
    <property type="project" value="TreeGrafter"/>
</dbReference>
<feature type="transmembrane region" description="Helical" evidence="8">
    <location>
        <begin position="12"/>
        <end position="31"/>
    </location>
</feature>
<evidence type="ECO:0000256" key="7">
    <source>
        <dbReference type="ARBA" id="ARBA00023136"/>
    </source>
</evidence>
<keyword evidence="2" id="KW-1003">Cell membrane</keyword>
<evidence type="ECO:0000256" key="5">
    <source>
        <dbReference type="ARBA" id="ARBA00022692"/>
    </source>
</evidence>
<evidence type="ECO:0000313" key="10">
    <source>
        <dbReference type="Proteomes" id="UP000183924"/>
    </source>
</evidence>
<dbReference type="AlphaFoldDB" id="A0A1J8P3G7"/>
<gene>
    <name evidence="9" type="ORF">A1D18_05430</name>
</gene>
<evidence type="ECO:0000256" key="4">
    <source>
        <dbReference type="ARBA" id="ARBA00022679"/>
    </source>
</evidence>
<sequence length="463" mass="54176">MPIKDFSIILKCLLVLAIASFFLSLFFPYMGEEAVYTISSYEMWYQHHYLYPTTYGLPYWRPPLFNWLIICFASLIGWKHMLVASRLVAVLATIATSFMLIWLANRLFKTPYFGLFAALVYLTSDALFYHGWLAYSDPLFAFFVVSAISFLWIANLEQRYTFVWLSVIALIAAFMTKALTAYVFYIVSFILIVYYDGKIKAFLLKPLNFLPYFFSIFFYFFWNIASHKITEIGMWTDIFSKFHTVYWRGYIQQLVIFPLEAFCRFLPASGLAVYYFFKKKIVKIKFNLYLIQILLGVILVNFIPYWLAPHASIRYILPLYPFIALLLAIGLWHLPIRQIKTVIFWLAFAILVKYVALALIYYYQLYYRGDYTVAAKQVILLTERFPVYSNDSVATGLSITAEIDRLIYPSPPLRDAQFAKEKNYFVINDKIDSKLGKLYKHFKLGQQGTAIYLLCQGNACYSH</sequence>
<feature type="transmembrane region" description="Helical" evidence="8">
    <location>
        <begin position="162"/>
        <end position="195"/>
    </location>
</feature>
<evidence type="ECO:0000256" key="3">
    <source>
        <dbReference type="ARBA" id="ARBA00022676"/>
    </source>
</evidence>
<feature type="transmembrane region" description="Helical" evidence="8">
    <location>
        <begin position="111"/>
        <end position="132"/>
    </location>
</feature>
<keyword evidence="7 8" id="KW-0472">Membrane</keyword>
<evidence type="ECO:0000256" key="1">
    <source>
        <dbReference type="ARBA" id="ARBA00004651"/>
    </source>
</evidence>
<keyword evidence="4" id="KW-0808">Transferase</keyword>
<dbReference type="InterPro" id="IPR050297">
    <property type="entry name" value="LipidA_mod_glycosyltrf_83"/>
</dbReference>
<feature type="transmembrane region" description="Helical" evidence="8">
    <location>
        <begin position="139"/>
        <end position="156"/>
    </location>
</feature>
<keyword evidence="10" id="KW-1185">Reference proteome</keyword>
<feature type="transmembrane region" description="Helical" evidence="8">
    <location>
        <begin position="87"/>
        <end position="105"/>
    </location>
</feature>
<dbReference type="RefSeq" id="WP_071662776.1">
    <property type="nucleotide sequence ID" value="NZ_LUKY01000033.1"/>
</dbReference>
<dbReference type="STRING" id="1225476.A1D18_05430"/>
<keyword evidence="3" id="KW-0328">Glycosyltransferase</keyword>
<feature type="transmembrane region" description="Helical" evidence="8">
    <location>
        <begin position="342"/>
        <end position="363"/>
    </location>
</feature>
<evidence type="ECO:0008006" key="11">
    <source>
        <dbReference type="Google" id="ProtNLM"/>
    </source>
</evidence>
<dbReference type="PANTHER" id="PTHR33908">
    <property type="entry name" value="MANNOSYLTRANSFERASE YKCB-RELATED"/>
    <property type="match status" value="1"/>
</dbReference>
<feature type="transmembrane region" description="Helical" evidence="8">
    <location>
        <begin position="207"/>
        <end position="225"/>
    </location>
</feature>
<dbReference type="EMBL" id="LUKY01000033">
    <property type="protein sequence ID" value="OIZ94284.1"/>
    <property type="molecule type" value="Genomic_DNA"/>
</dbReference>
<evidence type="ECO:0000256" key="8">
    <source>
        <dbReference type="SAM" id="Phobius"/>
    </source>
</evidence>
<dbReference type="GO" id="GO:0005886">
    <property type="term" value="C:plasma membrane"/>
    <property type="evidence" value="ECO:0007669"/>
    <property type="project" value="UniProtKB-SubCell"/>
</dbReference>
<dbReference type="Proteomes" id="UP000183924">
    <property type="component" value="Unassembled WGS sequence"/>
</dbReference>
<dbReference type="GO" id="GO:0009103">
    <property type="term" value="P:lipopolysaccharide biosynthetic process"/>
    <property type="evidence" value="ECO:0007669"/>
    <property type="project" value="UniProtKB-ARBA"/>
</dbReference>
<dbReference type="PANTHER" id="PTHR33908:SF3">
    <property type="entry name" value="UNDECAPRENYL PHOSPHATE-ALPHA-4-AMINO-4-DEOXY-L-ARABINOSE ARABINOSYL TRANSFERASE"/>
    <property type="match status" value="1"/>
</dbReference>
<name>A0A1J8P3G7_9COXI</name>
<keyword evidence="5 8" id="KW-0812">Transmembrane</keyword>
<feature type="transmembrane region" description="Helical" evidence="8">
    <location>
        <begin position="313"/>
        <end position="335"/>
    </location>
</feature>
<reference evidence="9 10" key="1">
    <citation type="submission" date="2016-03" db="EMBL/GenBank/DDBJ databases">
        <title>Comparative genomics of Rickettsiella.</title>
        <authorList>
            <person name="Chandler C."/>
            <person name="Wang Y."/>
        </authorList>
    </citation>
    <scope>NUCLEOTIDE SEQUENCE [LARGE SCALE GENOMIC DNA]</scope>
    <source>
        <strain evidence="9 10">RCFS May 2013</strain>
    </source>
</reference>
<evidence type="ECO:0000313" key="9">
    <source>
        <dbReference type="EMBL" id="OIZ94284.1"/>
    </source>
</evidence>
<comment type="subcellular location">
    <subcellularLocation>
        <location evidence="1">Cell membrane</location>
        <topology evidence="1">Multi-pass membrane protein</topology>
    </subcellularLocation>
</comment>
<dbReference type="GO" id="GO:0016763">
    <property type="term" value="F:pentosyltransferase activity"/>
    <property type="evidence" value="ECO:0007669"/>
    <property type="project" value="TreeGrafter"/>
</dbReference>
<organism evidence="9 10">
    <name type="scientific">Candidatus Rickettsiella isopodorum</name>
    <dbReference type="NCBI Taxonomy" id="1225476"/>
    <lineage>
        <taxon>Bacteria</taxon>
        <taxon>Pseudomonadati</taxon>
        <taxon>Pseudomonadota</taxon>
        <taxon>Gammaproteobacteria</taxon>
        <taxon>Legionellales</taxon>
        <taxon>Coxiellaceae</taxon>
        <taxon>Rickettsiella</taxon>
    </lineage>
</organism>
<evidence type="ECO:0000256" key="2">
    <source>
        <dbReference type="ARBA" id="ARBA00022475"/>
    </source>
</evidence>
<protein>
    <recommendedName>
        <fullName evidence="11">Glycosyltransferase RgtA/B/C/D-like domain-containing protein</fullName>
    </recommendedName>
</protein>
<keyword evidence="6 8" id="KW-1133">Transmembrane helix</keyword>
<accession>A0A1J8P3G7</accession>
<comment type="caution">
    <text evidence="9">The sequence shown here is derived from an EMBL/GenBank/DDBJ whole genome shotgun (WGS) entry which is preliminary data.</text>
</comment>